<keyword evidence="3" id="KW-0963">Cytoplasm</keyword>
<feature type="region of interest" description="Disordered" evidence="7">
    <location>
        <begin position="19"/>
        <end position="43"/>
    </location>
</feature>
<sequence>MFSNFSSLKDRLNNGLQNKIQYRDKGSSQSGSDQEDYLPTNDNFSGLLPVVRRSHTSRMQSTSSVQQDDVTYSTIINSVITAELANSYKKLLNEKKAIELVLRKNSHLEGFTDMEAFEAYLHNLNMKDEMRMQEIKRITQINDETKRQMEDMCNTHKMEIDSQSKLIDKLKKKILNQEEHIENMQKKESSKVISDNDIKNVGNLVNEINENKSEKIVDIDNKKDEEISRLSEEIKTIKLKYEVKIQELQAKLDNDEIKKNEKNAILSSDKETLNNLQQFMQEYDEKNEVSVIEKKTLEKSLESLAIERDETVTKMREELEKELKKTQELSNQHRIALDNKTKEFEQEREILIRQFEKKLEVKKGISQEKLPMEERFQEATKEIEGIFTQEKIFSKNDNWNAERKQSEFKIQSLLSEIEQLKQNNSKHDPEMTQKRDTQVEVTEPLLELTQEENQKEIVNVEESQPDKAPLSHDFDQNSNEKDELTNRVDELIEKLKYAKKRDDENKSLITKSEKQIDSLTANINEKDEILNEMHSKLNSSNELITSLYQTINEYQEKISLLEKSNKDFESITLERDQFSQKLDKLKITHEELQKNHQELKSVSSFASSKIAELDNHVKELNKEIAIFAKEKQSLLINFENLQKISNDTQAQLNNEKAVFIDLKEKFEKTKKSHMLFESDNSQLKDKLKTTEEKYKLLESDCAQLHIAKTDALEKLSDVDSRLKSSTQREKDLQDSLSEYKSIIQKRDFEIESLKKQLTEEKGKHNKTLSSHKQLKQKVTTLEKEKKELSDEVDRLQDSLKLSEQNAAINLKQELLQFNKELEAKSIQISHLETLNEKSCIEKDGLFDKLQVKQAEFESSQSLLENLQHGSKELTHQLKEFEERSQELEGELKTLKKIYKEKSRENENLKAKLTDLIRDNAEKFENLEKKSENYRHDKEKIELELMDMKCTIDVQIQNMIKQLNVKEQENNSLTEISLRKDDTIKSLQNENESLQKRMQEIDKKVGILNAEIVDANKNSAKYRELETNLQLNKEEYEKLLEEARMREGHLRTINKTLKDEVRKLQKSSERNASQNSPPPISPIFSRGPNISTTSSFHYANMDNDLKIDYLRDIIFKFLENKVQRKTLLPVLTTLLKVSPEEKRKLEAKYG</sequence>
<protein>
    <submittedName>
        <fullName evidence="9">10007_t:CDS:1</fullName>
    </submittedName>
</protein>
<dbReference type="Pfam" id="PF01465">
    <property type="entry name" value="GRIP"/>
    <property type="match status" value="1"/>
</dbReference>
<dbReference type="GO" id="GO:0005794">
    <property type="term" value="C:Golgi apparatus"/>
    <property type="evidence" value="ECO:0007669"/>
    <property type="project" value="TreeGrafter"/>
</dbReference>
<feature type="domain" description="GRIP" evidence="8">
    <location>
        <begin position="1099"/>
        <end position="1147"/>
    </location>
</feature>
<proteinExistence type="predicted"/>
<comment type="caution">
    <text evidence="9">The sequence shown here is derived from an EMBL/GenBank/DDBJ whole genome shotgun (WGS) entry which is preliminary data.</text>
</comment>
<dbReference type="Proteomes" id="UP000789706">
    <property type="component" value="Unassembled WGS sequence"/>
</dbReference>
<organism evidence="9 10">
    <name type="scientific">Diversispora eburnea</name>
    <dbReference type="NCBI Taxonomy" id="1213867"/>
    <lineage>
        <taxon>Eukaryota</taxon>
        <taxon>Fungi</taxon>
        <taxon>Fungi incertae sedis</taxon>
        <taxon>Mucoromycota</taxon>
        <taxon>Glomeromycotina</taxon>
        <taxon>Glomeromycetes</taxon>
        <taxon>Diversisporales</taxon>
        <taxon>Diversisporaceae</taxon>
        <taxon>Diversispora</taxon>
    </lineage>
</organism>
<dbReference type="EMBL" id="CAJVPK010000863">
    <property type="protein sequence ID" value="CAG8555406.1"/>
    <property type="molecule type" value="Genomic_DNA"/>
</dbReference>
<name>A0A9N9FSZ8_9GLOM</name>
<evidence type="ECO:0000256" key="1">
    <source>
        <dbReference type="ARBA" id="ARBA00004184"/>
    </source>
</evidence>
<keyword evidence="5" id="KW-0472">Membrane</keyword>
<feature type="coiled-coil region" evidence="6">
    <location>
        <begin position="771"/>
        <end position="827"/>
    </location>
</feature>
<reference evidence="9" key="1">
    <citation type="submission" date="2021-06" db="EMBL/GenBank/DDBJ databases">
        <authorList>
            <person name="Kallberg Y."/>
            <person name="Tangrot J."/>
            <person name="Rosling A."/>
        </authorList>
    </citation>
    <scope>NUCLEOTIDE SEQUENCE</scope>
    <source>
        <strain evidence="9">AZ414A</strain>
    </source>
</reference>
<gene>
    <name evidence="9" type="ORF">DEBURN_LOCUS7313</name>
</gene>
<dbReference type="InterPro" id="IPR000237">
    <property type="entry name" value="GRIP_dom"/>
</dbReference>
<feature type="coiled-coil region" evidence="6">
    <location>
        <begin position="309"/>
        <end position="336"/>
    </location>
</feature>
<feature type="region of interest" description="Disordered" evidence="7">
    <location>
        <begin position="461"/>
        <end position="482"/>
    </location>
</feature>
<dbReference type="PANTHER" id="PTHR23157">
    <property type="entry name" value="GRIP AND COILED-COIL DOMAIN-CONTAINING PROTEIN 1"/>
    <property type="match status" value="1"/>
</dbReference>
<dbReference type="PROSITE" id="PS50913">
    <property type="entry name" value="GRIP"/>
    <property type="match status" value="1"/>
</dbReference>
<evidence type="ECO:0000256" key="5">
    <source>
        <dbReference type="ARBA" id="ARBA00023136"/>
    </source>
</evidence>
<feature type="region of interest" description="Disordered" evidence="7">
    <location>
        <begin position="1061"/>
        <end position="1086"/>
    </location>
</feature>
<keyword evidence="4 6" id="KW-0175">Coiled coil</keyword>
<evidence type="ECO:0000256" key="3">
    <source>
        <dbReference type="ARBA" id="ARBA00022490"/>
    </source>
</evidence>
<feature type="coiled-coil region" evidence="6">
    <location>
        <begin position="863"/>
        <end position="1045"/>
    </location>
</feature>
<evidence type="ECO:0000256" key="2">
    <source>
        <dbReference type="ARBA" id="ARBA00004496"/>
    </source>
</evidence>
<evidence type="ECO:0000259" key="8">
    <source>
        <dbReference type="PROSITE" id="PS50913"/>
    </source>
</evidence>
<keyword evidence="10" id="KW-1185">Reference proteome</keyword>
<accession>A0A9N9FSZ8</accession>
<dbReference type="Gene3D" id="1.10.220.60">
    <property type="entry name" value="GRIP domain"/>
    <property type="match status" value="1"/>
</dbReference>
<feature type="compositionally biased region" description="Basic and acidic residues" evidence="7">
    <location>
        <begin position="469"/>
        <end position="482"/>
    </location>
</feature>
<dbReference type="PANTHER" id="PTHR23157:SF25">
    <property type="entry name" value="GRIP AND COILED-COIL DOMAIN-CONTAINING PROTEIN 1"/>
    <property type="match status" value="1"/>
</dbReference>
<evidence type="ECO:0000256" key="7">
    <source>
        <dbReference type="SAM" id="MobiDB-lite"/>
    </source>
</evidence>
<feature type="coiled-coil region" evidence="6">
    <location>
        <begin position="160"/>
        <end position="187"/>
    </location>
</feature>
<evidence type="ECO:0000256" key="4">
    <source>
        <dbReference type="ARBA" id="ARBA00023054"/>
    </source>
</evidence>
<comment type="subcellular location">
    <subcellularLocation>
        <location evidence="2">Cytoplasm</location>
    </subcellularLocation>
    <subcellularLocation>
        <location evidence="1">Endomembrane system</location>
        <topology evidence="1">Peripheral membrane protein</topology>
    </subcellularLocation>
</comment>
<dbReference type="AlphaFoldDB" id="A0A9N9FSZ8"/>
<evidence type="ECO:0000313" key="9">
    <source>
        <dbReference type="EMBL" id="CAG8555406.1"/>
    </source>
</evidence>
<evidence type="ECO:0000256" key="6">
    <source>
        <dbReference type="SAM" id="Coils"/>
    </source>
</evidence>
<feature type="coiled-coil region" evidence="6">
    <location>
        <begin position="238"/>
        <end position="265"/>
    </location>
</feature>
<dbReference type="OrthoDB" id="1926336at2759"/>
<dbReference type="SMART" id="SM00755">
    <property type="entry name" value="Grip"/>
    <property type="match status" value="1"/>
</dbReference>
<evidence type="ECO:0000313" key="10">
    <source>
        <dbReference type="Proteomes" id="UP000789706"/>
    </source>
</evidence>
<dbReference type="InterPro" id="IPR051952">
    <property type="entry name" value="Golgi-autophagy_related"/>
</dbReference>